<sequence length="198" mass="23280">MQHFPIAFVQRFKAAINQLQPVSDETLEQFLAHFELIDVKKGAALLREGEVCRHLYFIVKGGIRCFMHDDQGREINLHFYFEDELVSEFKSLRLQQPSDRNLITLSPCKLLKVSRPDYLSMFEQNIEFTQAAFRFFQELYIAEEAHSEMLKKLSAEERYLHVCNHHPHLLQRVSLTQLASWLGTSRESLSRIRARLNN</sequence>
<gene>
    <name evidence="2" type="ORF">GLV81_15910</name>
</gene>
<accession>A0A6I6GAD3</accession>
<dbReference type="EMBL" id="CP046566">
    <property type="protein sequence ID" value="QGW29394.1"/>
    <property type="molecule type" value="Genomic_DNA"/>
</dbReference>
<protein>
    <submittedName>
        <fullName evidence="2">Cyclic nucleotide-binding domain-containing protein</fullName>
    </submittedName>
</protein>
<organism evidence="2 3">
    <name type="scientific">Phnomibacter ginsenosidimutans</name>
    <dbReference type="NCBI Taxonomy" id="2676868"/>
    <lineage>
        <taxon>Bacteria</taxon>
        <taxon>Pseudomonadati</taxon>
        <taxon>Bacteroidota</taxon>
        <taxon>Chitinophagia</taxon>
        <taxon>Chitinophagales</taxon>
        <taxon>Chitinophagaceae</taxon>
        <taxon>Phnomibacter</taxon>
    </lineage>
</organism>
<dbReference type="CDD" id="cd00038">
    <property type="entry name" value="CAP_ED"/>
    <property type="match status" value="1"/>
</dbReference>
<dbReference type="InterPro" id="IPR000595">
    <property type="entry name" value="cNMP-bd_dom"/>
</dbReference>
<dbReference type="SMART" id="SM00100">
    <property type="entry name" value="cNMP"/>
    <property type="match status" value="1"/>
</dbReference>
<reference evidence="2 3" key="1">
    <citation type="submission" date="2019-11" db="EMBL/GenBank/DDBJ databases">
        <authorList>
            <person name="Im W.T."/>
        </authorList>
    </citation>
    <scope>NUCLEOTIDE SEQUENCE [LARGE SCALE GENOMIC DNA]</scope>
    <source>
        <strain evidence="2 3">SB-02</strain>
    </source>
</reference>
<feature type="domain" description="Cyclic nucleotide-binding" evidence="1">
    <location>
        <begin position="18"/>
        <end position="139"/>
    </location>
</feature>
<dbReference type="SUPFAM" id="SSF51206">
    <property type="entry name" value="cAMP-binding domain-like"/>
    <property type="match status" value="1"/>
</dbReference>
<dbReference type="KEGG" id="fls:GLV81_15910"/>
<proteinExistence type="predicted"/>
<dbReference type="GO" id="GO:0003700">
    <property type="term" value="F:DNA-binding transcription factor activity"/>
    <property type="evidence" value="ECO:0007669"/>
    <property type="project" value="TreeGrafter"/>
</dbReference>
<dbReference type="InterPro" id="IPR050397">
    <property type="entry name" value="Env_Response_Regulators"/>
</dbReference>
<dbReference type="Gene3D" id="2.60.120.10">
    <property type="entry name" value="Jelly Rolls"/>
    <property type="match status" value="1"/>
</dbReference>
<evidence type="ECO:0000259" key="1">
    <source>
        <dbReference type="PROSITE" id="PS50042"/>
    </source>
</evidence>
<name>A0A6I6GAD3_9BACT</name>
<dbReference type="AlphaFoldDB" id="A0A6I6GAD3"/>
<dbReference type="InterPro" id="IPR018490">
    <property type="entry name" value="cNMP-bd_dom_sf"/>
</dbReference>
<dbReference type="PROSITE" id="PS50042">
    <property type="entry name" value="CNMP_BINDING_3"/>
    <property type="match status" value="1"/>
</dbReference>
<dbReference type="RefSeq" id="WP_157479746.1">
    <property type="nucleotide sequence ID" value="NZ_CP046566.1"/>
</dbReference>
<dbReference type="PANTHER" id="PTHR24567">
    <property type="entry name" value="CRP FAMILY TRANSCRIPTIONAL REGULATORY PROTEIN"/>
    <property type="match status" value="1"/>
</dbReference>
<dbReference type="Proteomes" id="UP000426027">
    <property type="component" value="Chromosome"/>
</dbReference>
<keyword evidence="3" id="KW-1185">Reference proteome</keyword>
<dbReference type="GO" id="GO:0005829">
    <property type="term" value="C:cytosol"/>
    <property type="evidence" value="ECO:0007669"/>
    <property type="project" value="TreeGrafter"/>
</dbReference>
<dbReference type="InterPro" id="IPR014710">
    <property type="entry name" value="RmlC-like_jellyroll"/>
</dbReference>
<evidence type="ECO:0000313" key="3">
    <source>
        <dbReference type="Proteomes" id="UP000426027"/>
    </source>
</evidence>
<evidence type="ECO:0000313" key="2">
    <source>
        <dbReference type="EMBL" id="QGW29394.1"/>
    </source>
</evidence>
<dbReference type="Pfam" id="PF00027">
    <property type="entry name" value="cNMP_binding"/>
    <property type="match status" value="1"/>
</dbReference>
<dbReference type="PANTHER" id="PTHR24567:SF76">
    <property type="entry name" value="CYCLIC NUCLEOTIDE-BINDING DOMAIN PROTEIN"/>
    <property type="match status" value="1"/>
</dbReference>